<organism evidence="2">
    <name type="scientific">mine drainage metagenome</name>
    <dbReference type="NCBI Taxonomy" id="410659"/>
    <lineage>
        <taxon>unclassified sequences</taxon>
        <taxon>metagenomes</taxon>
        <taxon>ecological metagenomes</taxon>
    </lineage>
</organism>
<accession>E6Q5E3</accession>
<dbReference type="InterPro" id="IPR043129">
    <property type="entry name" value="ATPase_NBD"/>
</dbReference>
<sequence length="320" mass="33666">MSGYLAVISIGTNSTRVLLADAPEGRPHVAVERSIGTRLGEGIGESGMLAEEPMERTLEAVRVHVGSVRGHYLRLYAIATSAVRRATNRDAFSRAVERITGVPLRVLSGEEEAAASFRGALASLPPSPGAMTGAIDVGGGSTEYAIGEGNLPQRSLSVEIGAVRLTEEVPQLGGHDGPVDGAALERARAIAAERLAPLVELRGARRIALVGGSATSAASLIRAKRGRIERFELTRERLDATFARLCALGIEERRALEGVKAQRADILPAGVLILATALECLDMESATVTAGDLLLGYLLQQQDALAAARHQGGTGGWWNR</sequence>
<dbReference type="InterPro" id="IPR050273">
    <property type="entry name" value="GppA/Ppx_hydrolase"/>
</dbReference>
<dbReference type="InterPro" id="IPR003695">
    <property type="entry name" value="Ppx_GppA_N"/>
</dbReference>
<evidence type="ECO:0000313" key="2">
    <source>
        <dbReference type="EMBL" id="CBI02408.1"/>
    </source>
</evidence>
<dbReference type="SUPFAM" id="SSF53067">
    <property type="entry name" value="Actin-like ATPase domain"/>
    <property type="match status" value="2"/>
</dbReference>
<dbReference type="Pfam" id="PF02541">
    <property type="entry name" value="Ppx-GppA"/>
    <property type="match status" value="1"/>
</dbReference>
<dbReference type="EMBL" id="CABO01000037">
    <property type="protein sequence ID" value="CBI02408.1"/>
    <property type="molecule type" value="Genomic_DNA"/>
</dbReference>
<dbReference type="AlphaFoldDB" id="E6Q5E3"/>
<feature type="domain" description="Ppx/GppA phosphatase N-terminal" evidence="1">
    <location>
        <begin position="24"/>
        <end position="291"/>
    </location>
</feature>
<protein>
    <recommendedName>
        <fullName evidence="1">Ppx/GppA phosphatase N-terminal domain-containing protein</fullName>
    </recommendedName>
</protein>
<reference evidence="2" key="1">
    <citation type="submission" date="2009-10" db="EMBL/GenBank/DDBJ databases">
        <title>Diversity of trophic interactions inside an arsenic-rich microbial ecosystem.</title>
        <authorList>
            <person name="Bertin P.N."/>
            <person name="Heinrich-Salmeron A."/>
            <person name="Pelletier E."/>
            <person name="Goulhen-Chollet F."/>
            <person name="Arsene-Ploetze F."/>
            <person name="Gallien S."/>
            <person name="Calteau A."/>
            <person name="Vallenet D."/>
            <person name="Casiot C."/>
            <person name="Chane-Woon-Ming B."/>
            <person name="Giloteaux L."/>
            <person name="Barakat M."/>
            <person name="Bonnefoy V."/>
            <person name="Bruneel O."/>
            <person name="Chandler M."/>
            <person name="Cleiss J."/>
            <person name="Duran R."/>
            <person name="Elbaz-Poulichet F."/>
            <person name="Fonknechten N."/>
            <person name="Lauga B."/>
            <person name="Mornico D."/>
            <person name="Ortet P."/>
            <person name="Schaeffer C."/>
            <person name="Siguier P."/>
            <person name="Alexander Thil Smith A."/>
            <person name="Van Dorsselaer A."/>
            <person name="Weissenbach J."/>
            <person name="Medigue C."/>
            <person name="Le Paslier D."/>
        </authorList>
    </citation>
    <scope>NUCLEOTIDE SEQUENCE</scope>
</reference>
<gene>
    <name evidence="2" type="ORF">CARN4_2366</name>
</gene>
<dbReference type="Gene3D" id="3.30.420.40">
    <property type="match status" value="1"/>
</dbReference>
<dbReference type="GO" id="GO:0016462">
    <property type="term" value="F:pyrophosphatase activity"/>
    <property type="evidence" value="ECO:0007669"/>
    <property type="project" value="TreeGrafter"/>
</dbReference>
<comment type="caution">
    <text evidence="2">The sequence shown here is derived from an EMBL/GenBank/DDBJ whole genome shotgun (WGS) entry which is preliminary data.</text>
</comment>
<dbReference type="CDD" id="cd24054">
    <property type="entry name" value="ASKHA_NBD_AaPPX-GppA_MtPPX2-like"/>
    <property type="match status" value="1"/>
</dbReference>
<proteinExistence type="predicted"/>
<name>E6Q5E3_9ZZZZ</name>
<evidence type="ECO:0000259" key="1">
    <source>
        <dbReference type="Pfam" id="PF02541"/>
    </source>
</evidence>
<dbReference type="PANTHER" id="PTHR30005">
    <property type="entry name" value="EXOPOLYPHOSPHATASE"/>
    <property type="match status" value="1"/>
</dbReference>
<dbReference type="Gene3D" id="3.30.420.150">
    <property type="entry name" value="Exopolyphosphatase. Domain 2"/>
    <property type="match status" value="1"/>
</dbReference>
<dbReference type="PANTHER" id="PTHR30005:SF0">
    <property type="entry name" value="RETROGRADE REGULATION PROTEIN 2"/>
    <property type="match status" value="1"/>
</dbReference>